<dbReference type="Pfam" id="PF12728">
    <property type="entry name" value="HTH_17"/>
    <property type="match status" value="1"/>
</dbReference>
<dbReference type="Proteomes" id="UP001518989">
    <property type="component" value="Unassembled WGS sequence"/>
</dbReference>
<evidence type="ECO:0000259" key="1">
    <source>
        <dbReference type="Pfam" id="PF12728"/>
    </source>
</evidence>
<name>A0ABS3KJY0_9PROT</name>
<evidence type="ECO:0000313" key="2">
    <source>
        <dbReference type="EMBL" id="MBO1077774.1"/>
    </source>
</evidence>
<sequence length="49" mass="5629">MVEVATRLAVSTKTVRRSITQGDLRVHRLGRQIRISEEDLQAFLARHRG</sequence>
<protein>
    <submittedName>
        <fullName evidence="2">Helix-turn-helix domain-containing protein</fullName>
    </submittedName>
</protein>
<keyword evidence="3" id="KW-1185">Reference proteome</keyword>
<dbReference type="InterPro" id="IPR010093">
    <property type="entry name" value="SinI_DNA-bd"/>
</dbReference>
<dbReference type="Gene3D" id="1.10.1660.10">
    <property type="match status" value="1"/>
</dbReference>
<evidence type="ECO:0000313" key="3">
    <source>
        <dbReference type="Proteomes" id="UP001518989"/>
    </source>
</evidence>
<organism evidence="2 3">
    <name type="scientific">Roseomonas haemaphysalidis</name>
    <dbReference type="NCBI Taxonomy" id="2768162"/>
    <lineage>
        <taxon>Bacteria</taxon>
        <taxon>Pseudomonadati</taxon>
        <taxon>Pseudomonadota</taxon>
        <taxon>Alphaproteobacteria</taxon>
        <taxon>Acetobacterales</taxon>
        <taxon>Roseomonadaceae</taxon>
        <taxon>Roseomonas</taxon>
    </lineage>
</organism>
<comment type="caution">
    <text evidence="2">The sequence shown here is derived from an EMBL/GenBank/DDBJ whole genome shotgun (WGS) entry which is preliminary data.</text>
</comment>
<accession>A0ABS3KJY0</accession>
<dbReference type="InterPro" id="IPR009061">
    <property type="entry name" value="DNA-bd_dom_put_sf"/>
</dbReference>
<gene>
    <name evidence="2" type="ORF">IAI61_01935</name>
</gene>
<dbReference type="NCBIfam" id="TIGR01764">
    <property type="entry name" value="excise"/>
    <property type="match status" value="1"/>
</dbReference>
<dbReference type="SUPFAM" id="SSF46955">
    <property type="entry name" value="Putative DNA-binding domain"/>
    <property type="match status" value="1"/>
</dbReference>
<proteinExistence type="predicted"/>
<dbReference type="InterPro" id="IPR041657">
    <property type="entry name" value="HTH_17"/>
</dbReference>
<dbReference type="EMBL" id="JACTNG010000001">
    <property type="protein sequence ID" value="MBO1077774.1"/>
    <property type="molecule type" value="Genomic_DNA"/>
</dbReference>
<dbReference type="RefSeq" id="WP_207415178.1">
    <property type="nucleotide sequence ID" value="NZ_CP061179.1"/>
</dbReference>
<feature type="domain" description="Helix-turn-helix" evidence="1">
    <location>
        <begin position="3"/>
        <end position="48"/>
    </location>
</feature>
<reference evidence="2 3" key="1">
    <citation type="submission" date="2020-09" db="EMBL/GenBank/DDBJ databases">
        <title>Roseomonas.</title>
        <authorList>
            <person name="Zhu W."/>
        </authorList>
    </citation>
    <scope>NUCLEOTIDE SEQUENCE [LARGE SCALE GENOMIC DNA]</scope>
    <source>
        <strain evidence="2 3">573</strain>
    </source>
</reference>